<evidence type="ECO:0000256" key="5">
    <source>
        <dbReference type="ARBA" id="ARBA00022723"/>
    </source>
</evidence>
<evidence type="ECO:0000256" key="4">
    <source>
        <dbReference type="ARBA" id="ARBA00022722"/>
    </source>
</evidence>
<feature type="compositionally biased region" description="Basic residues" evidence="8">
    <location>
        <begin position="152"/>
        <end position="168"/>
    </location>
</feature>
<dbReference type="PANTHER" id="PTHR10642:SF26">
    <property type="entry name" value="RIBONUCLEASE H1"/>
    <property type="match status" value="1"/>
</dbReference>
<feature type="region of interest" description="Disordered" evidence="8">
    <location>
        <begin position="116"/>
        <end position="185"/>
    </location>
</feature>
<comment type="similarity">
    <text evidence="2">Belongs to the RNase H family.</text>
</comment>
<dbReference type="AlphaFoldDB" id="A0AA39LQQ9"/>
<dbReference type="Proteomes" id="UP001175271">
    <property type="component" value="Unassembled WGS sequence"/>
</dbReference>
<sequence length="459" mass="51139">MDRRQLSPERPDLPIPELIYAWNRSFGAQSSIPIEIPKPNQDAATWTIQRPFSLFFFSSVYIRVHMATPRMEDNTTVARWDGPYLTILVRLSRINQTFCGTTNALAVDASANGTSYGPPQGVLSSSGDQGGAPRRQERSRSRDAKRQDRLRSRSVSRNRSRSKNRQRNRSSSCGPIPKLTSHEEEQLRRVRHNLQDKGPAPGTPNLVVYTDGSVVQNNSTGIAGYFGPGHELNFAQRLSDVTEHNSGYAEIRAACEALRRIAAWNGYQGQKVVIRTDYLSTVDAMQKESNPYHRFGAEYAQLYKTARLFPNGVEFEHVYGHNGEPGNEEVDRMANSAAWGGEQQRSRSVDASRSRARSRSRSRPRALSADPTRRSFVNPRACSPKLSPELENRVNALRETFYPVDSTYGAPVKTEETQDGENISSDSSSTQTNESSSDSSDSAKCAKQDETDPTGKQAD</sequence>
<dbReference type="InterPro" id="IPR050092">
    <property type="entry name" value="RNase_H"/>
</dbReference>
<dbReference type="InterPro" id="IPR036397">
    <property type="entry name" value="RNaseH_sf"/>
</dbReference>
<evidence type="ECO:0000256" key="3">
    <source>
        <dbReference type="ARBA" id="ARBA00012180"/>
    </source>
</evidence>
<evidence type="ECO:0000313" key="10">
    <source>
        <dbReference type="EMBL" id="KAK0406621.1"/>
    </source>
</evidence>
<keyword evidence="4" id="KW-0540">Nuclease</keyword>
<dbReference type="InterPro" id="IPR012337">
    <property type="entry name" value="RNaseH-like_sf"/>
</dbReference>
<evidence type="ECO:0000259" key="9">
    <source>
        <dbReference type="PROSITE" id="PS50879"/>
    </source>
</evidence>
<evidence type="ECO:0000256" key="7">
    <source>
        <dbReference type="ARBA" id="ARBA00022801"/>
    </source>
</evidence>
<accession>A0AA39LQQ9</accession>
<feature type="compositionally biased region" description="Basic and acidic residues" evidence="8">
    <location>
        <begin position="344"/>
        <end position="353"/>
    </location>
</feature>
<feature type="compositionally biased region" description="Basic residues" evidence="8">
    <location>
        <begin position="354"/>
        <end position="364"/>
    </location>
</feature>
<feature type="compositionally biased region" description="Basic and acidic residues" evidence="8">
    <location>
        <begin position="134"/>
        <end position="151"/>
    </location>
</feature>
<dbReference type="GO" id="GO:0004523">
    <property type="term" value="F:RNA-DNA hybrid ribonuclease activity"/>
    <property type="evidence" value="ECO:0007669"/>
    <property type="project" value="UniProtKB-EC"/>
</dbReference>
<evidence type="ECO:0000256" key="8">
    <source>
        <dbReference type="SAM" id="MobiDB-lite"/>
    </source>
</evidence>
<dbReference type="EMBL" id="JAUCMV010000004">
    <property type="protein sequence ID" value="KAK0406621.1"/>
    <property type="molecule type" value="Genomic_DNA"/>
</dbReference>
<comment type="caution">
    <text evidence="10">The sequence shown here is derived from an EMBL/GenBank/DDBJ whole genome shotgun (WGS) entry which is preliminary data.</text>
</comment>
<organism evidence="10 11">
    <name type="scientific">Steinernema hermaphroditum</name>
    <dbReference type="NCBI Taxonomy" id="289476"/>
    <lineage>
        <taxon>Eukaryota</taxon>
        <taxon>Metazoa</taxon>
        <taxon>Ecdysozoa</taxon>
        <taxon>Nematoda</taxon>
        <taxon>Chromadorea</taxon>
        <taxon>Rhabditida</taxon>
        <taxon>Tylenchina</taxon>
        <taxon>Panagrolaimomorpha</taxon>
        <taxon>Strongyloidoidea</taxon>
        <taxon>Steinernematidae</taxon>
        <taxon>Steinernema</taxon>
    </lineage>
</organism>
<keyword evidence="7" id="KW-0378">Hydrolase</keyword>
<feature type="compositionally biased region" description="Polar residues" evidence="8">
    <location>
        <begin position="116"/>
        <end position="127"/>
    </location>
</feature>
<dbReference type="InterPro" id="IPR002156">
    <property type="entry name" value="RNaseH_domain"/>
</dbReference>
<dbReference type="GO" id="GO:0003676">
    <property type="term" value="F:nucleic acid binding"/>
    <property type="evidence" value="ECO:0007669"/>
    <property type="project" value="InterPro"/>
</dbReference>
<gene>
    <name evidence="10" type="ORF">QR680_018696</name>
</gene>
<evidence type="ECO:0000256" key="6">
    <source>
        <dbReference type="ARBA" id="ARBA00022759"/>
    </source>
</evidence>
<keyword evidence="6" id="KW-0255">Endonuclease</keyword>
<feature type="domain" description="RNase H type-1" evidence="9">
    <location>
        <begin position="202"/>
        <end position="339"/>
    </location>
</feature>
<reference evidence="10" key="1">
    <citation type="submission" date="2023-06" db="EMBL/GenBank/DDBJ databases">
        <title>Genomic analysis of the entomopathogenic nematode Steinernema hermaphroditum.</title>
        <authorList>
            <person name="Schwarz E.M."/>
            <person name="Heppert J.K."/>
            <person name="Baniya A."/>
            <person name="Schwartz H.T."/>
            <person name="Tan C.-H."/>
            <person name="Antoshechkin I."/>
            <person name="Sternberg P.W."/>
            <person name="Goodrich-Blair H."/>
            <person name="Dillman A.R."/>
        </authorList>
    </citation>
    <scope>NUCLEOTIDE SEQUENCE</scope>
    <source>
        <strain evidence="10">PS9179</strain>
        <tissue evidence="10">Whole animal</tissue>
    </source>
</reference>
<evidence type="ECO:0000256" key="2">
    <source>
        <dbReference type="ARBA" id="ARBA00005300"/>
    </source>
</evidence>
<evidence type="ECO:0000256" key="1">
    <source>
        <dbReference type="ARBA" id="ARBA00000077"/>
    </source>
</evidence>
<dbReference type="Gene3D" id="3.30.420.10">
    <property type="entry name" value="Ribonuclease H-like superfamily/Ribonuclease H"/>
    <property type="match status" value="1"/>
</dbReference>
<keyword evidence="11" id="KW-1185">Reference proteome</keyword>
<comment type="catalytic activity">
    <reaction evidence="1">
        <text>Endonucleolytic cleavage to 5'-phosphomonoester.</text>
        <dbReference type="EC" id="3.1.26.4"/>
    </reaction>
</comment>
<feature type="compositionally biased region" description="Low complexity" evidence="8">
    <location>
        <begin position="424"/>
        <end position="442"/>
    </location>
</feature>
<protein>
    <recommendedName>
        <fullName evidence="3">ribonuclease H</fullName>
        <ecNumber evidence="3">3.1.26.4</ecNumber>
    </recommendedName>
</protein>
<name>A0AA39LQQ9_9BILA</name>
<dbReference type="EC" id="3.1.26.4" evidence="3"/>
<keyword evidence="5" id="KW-0479">Metal-binding</keyword>
<dbReference type="GO" id="GO:0043137">
    <property type="term" value="P:DNA replication, removal of RNA primer"/>
    <property type="evidence" value="ECO:0007669"/>
    <property type="project" value="TreeGrafter"/>
</dbReference>
<dbReference type="GO" id="GO:0046872">
    <property type="term" value="F:metal ion binding"/>
    <property type="evidence" value="ECO:0007669"/>
    <property type="project" value="UniProtKB-KW"/>
</dbReference>
<feature type="region of interest" description="Disordered" evidence="8">
    <location>
        <begin position="403"/>
        <end position="459"/>
    </location>
</feature>
<dbReference type="Pfam" id="PF00075">
    <property type="entry name" value="RNase_H"/>
    <property type="match status" value="1"/>
</dbReference>
<proteinExistence type="inferred from homology"/>
<evidence type="ECO:0000313" key="11">
    <source>
        <dbReference type="Proteomes" id="UP001175271"/>
    </source>
</evidence>
<dbReference type="PROSITE" id="PS50879">
    <property type="entry name" value="RNASE_H_1"/>
    <property type="match status" value="1"/>
</dbReference>
<dbReference type="SUPFAM" id="SSF53098">
    <property type="entry name" value="Ribonuclease H-like"/>
    <property type="match status" value="1"/>
</dbReference>
<feature type="region of interest" description="Disordered" evidence="8">
    <location>
        <begin position="338"/>
        <end position="388"/>
    </location>
</feature>
<dbReference type="PANTHER" id="PTHR10642">
    <property type="entry name" value="RIBONUCLEASE H1"/>
    <property type="match status" value="1"/>
</dbReference>